<keyword evidence="8" id="KW-0863">Zinc-finger</keyword>
<dbReference type="AlphaFoldDB" id="A0A6P4YZZ7"/>
<dbReference type="GO" id="GO:0008270">
    <property type="term" value="F:zinc ion binding"/>
    <property type="evidence" value="ECO:0007669"/>
    <property type="project" value="UniProtKB-KW"/>
</dbReference>
<evidence type="ECO:0000313" key="17">
    <source>
        <dbReference type="RefSeq" id="XP_019629868.1"/>
    </source>
</evidence>
<evidence type="ECO:0000256" key="10">
    <source>
        <dbReference type="ARBA" id="ARBA00022833"/>
    </source>
</evidence>
<feature type="region of interest" description="Disordered" evidence="13">
    <location>
        <begin position="67"/>
        <end position="90"/>
    </location>
</feature>
<dbReference type="GO" id="GO:0061630">
    <property type="term" value="F:ubiquitin protein ligase activity"/>
    <property type="evidence" value="ECO:0007669"/>
    <property type="project" value="UniProtKB-EC"/>
</dbReference>
<evidence type="ECO:0000256" key="4">
    <source>
        <dbReference type="ARBA" id="ARBA00012483"/>
    </source>
</evidence>
<keyword evidence="16" id="KW-1185">Reference proteome</keyword>
<dbReference type="GeneID" id="109474097"/>
<evidence type="ECO:0000256" key="2">
    <source>
        <dbReference type="ARBA" id="ARBA00004127"/>
    </source>
</evidence>
<dbReference type="PANTHER" id="PTHR46053:SF2">
    <property type="entry name" value="RING-TYPE E3 UBIQUITIN TRANSFERASE"/>
    <property type="match status" value="1"/>
</dbReference>
<keyword evidence="10" id="KW-0862">Zinc</keyword>
<dbReference type="PROSITE" id="PS51292">
    <property type="entry name" value="ZF_RING_CH"/>
    <property type="match status" value="1"/>
</dbReference>
<evidence type="ECO:0000256" key="8">
    <source>
        <dbReference type="ARBA" id="ARBA00022771"/>
    </source>
</evidence>
<dbReference type="InterPro" id="IPR011016">
    <property type="entry name" value="Znf_RING-CH"/>
</dbReference>
<dbReference type="SMART" id="SM00744">
    <property type="entry name" value="RINGv"/>
    <property type="match status" value="1"/>
</dbReference>
<dbReference type="InterPro" id="IPR046356">
    <property type="entry name" value="MARCHF4/9/11"/>
</dbReference>
<name>A0A6P4YZZ7_BRABE</name>
<evidence type="ECO:0000256" key="7">
    <source>
        <dbReference type="ARBA" id="ARBA00022723"/>
    </source>
</evidence>
<dbReference type="Pfam" id="PF12906">
    <property type="entry name" value="RINGv"/>
    <property type="match status" value="1"/>
</dbReference>
<dbReference type="KEGG" id="bbel:109474097"/>
<organism evidence="16 17">
    <name type="scientific">Branchiostoma belcheri</name>
    <name type="common">Amphioxus</name>
    <dbReference type="NCBI Taxonomy" id="7741"/>
    <lineage>
        <taxon>Eukaryota</taxon>
        <taxon>Metazoa</taxon>
        <taxon>Chordata</taxon>
        <taxon>Cephalochordata</taxon>
        <taxon>Leptocardii</taxon>
        <taxon>Amphioxiformes</taxon>
        <taxon>Branchiostomatidae</taxon>
        <taxon>Branchiostoma</taxon>
    </lineage>
</organism>
<keyword evidence="9" id="KW-0833">Ubl conjugation pathway</keyword>
<keyword evidence="12 14" id="KW-0472">Membrane</keyword>
<evidence type="ECO:0000256" key="3">
    <source>
        <dbReference type="ARBA" id="ARBA00004906"/>
    </source>
</evidence>
<dbReference type="GO" id="GO:0012505">
    <property type="term" value="C:endomembrane system"/>
    <property type="evidence" value="ECO:0007669"/>
    <property type="project" value="UniProtKB-SubCell"/>
</dbReference>
<comment type="catalytic activity">
    <reaction evidence="1">
        <text>S-ubiquitinyl-[E2 ubiquitin-conjugating enzyme]-L-cysteine + [acceptor protein]-L-lysine = [E2 ubiquitin-conjugating enzyme]-L-cysteine + N(6)-ubiquitinyl-[acceptor protein]-L-lysine.</text>
        <dbReference type="EC" id="2.3.2.27"/>
    </reaction>
</comment>
<dbReference type="InterPro" id="IPR013083">
    <property type="entry name" value="Znf_RING/FYVE/PHD"/>
</dbReference>
<sequence>MYGLEDEGSESHLEDRCCCISKKEDERDTSKSLGDQDLRNDLETRSKEIVISCRGISKRKGGACSLEESSTEKEDAKAAAESPVVGSTEKVQGDLQVVQSHESITCPSRARRRQDSESTASSYRFMCRICHGGEDEEDAMISPCLCSGSLQYCHQECLLKWLGWKSSWTCELCSHNFSIVNHGLKRPSKWKCVKLDATERWSMVVLLLALSAIIGSTYFLVWSFTNPMSEQQKTAPEFQVCYALYVILNLFSLGIVLFYVRPIAAMVNRWRAINQRLQVQDYAGRLKKRRLSECSSILVLPSVAVVTSEVLTSIQLVPMDNVASQSQVGITFSYNSMQEAYMHPYKSDMERLYIE</sequence>
<keyword evidence="7" id="KW-0479">Metal-binding</keyword>
<evidence type="ECO:0000256" key="11">
    <source>
        <dbReference type="ARBA" id="ARBA00022989"/>
    </source>
</evidence>
<proteinExistence type="predicted"/>
<feature type="transmembrane region" description="Helical" evidence="14">
    <location>
        <begin position="201"/>
        <end position="222"/>
    </location>
</feature>
<dbReference type="EC" id="2.3.2.27" evidence="4"/>
<comment type="pathway">
    <text evidence="3">Protein modification; protein ubiquitination.</text>
</comment>
<dbReference type="UniPathway" id="UPA00143"/>
<dbReference type="GO" id="GO:0016567">
    <property type="term" value="P:protein ubiquitination"/>
    <property type="evidence" value="ECO:0007669"/>
    <property type="project" value="UniProtKB-UniPathway"/>
</dbReference>
<dbReference type="RefSeq" id="XP_019629868.1">
    <property type="nucleotide sequence ID" value="XM_019774309.1"/>
</dbReference>
<reference evidence="17" key="1">
    <citation type="submission" date="2025-08" db="UniProtKB">
        <authorList>
            <consortium name="RefSeq"/>
        </authorList>
    </citation>
    <scope>IDENTIFICATION</scope>
    <source>
        <tissue evidence="17">Gonad</tissue>
    </source>
</reference>
<feature type="domain" description="RING-CH-type" evidence="15">
    <location>
        <begin position="119"/>
        <end position="180"/>
    </location>
</feature>
<evidence type="ECO:0000256" key="13">
    <source>
        <dbReference type="SAM" id="MobiDB-lite"/>
    </source>
</evidence>
<dbReference type="CDD" id="cd16495">
    <property type="entry name" value="RING_CH-C4HC3_MARCH"/>
    <property type="match status" value="1"/>
</dbReference>
<evidence type="ECO:0000256" key="6">
    <source>
        <dbReference type="ARBA" id="ARBA00022692"/>
    </source>
</evidence>
<gene>
    <name evidence="17" type="primary">LOC109474097</name>
</gene>
<accession>A0A6P4YZZ7</accession>
<evidence type="ECO:0000313" key="16">
    <source>
        <dbReference type="Proteomes" id="UP000515135"/>
    </source>
</evidence>
<comment type="subcellular location">
    <subcellularLocation>
        <location evidence="2">Endomembrane system</location>
        <topology evidence="2">Multi-pass membrane protein</topology>
    </subcellularLocation>
</comment>
<keyword evidence="5" id="KW-0808">Transferase</keyword>
<dbReference type="Gene3D" id="3.30.40.10">
    <property type="entry name" value="Zinc/RING finger domain, C3HC4 (zinc finger)"/>
    <property type="match status" value="1"/>
</dbReference>
<evidence type="ECO:0000256" key="1">
    <source>
        <dbReference type="ARBA" id="ARBA00000900"/>
    </source>
</evidence>
<dbReference type="OrthoDB" id="264354at2759"/>
<feature type="transmembrane region" description="Helical" evidence="14">
    <location>
        <begin position="242"/>
        <end position="260"/>
    </location>
</feature>
<evidence type="ECO:0000259" key="15">
    <source>
        <dbReference type="PROSITE" id="PS51292"/>
    </source>
</evidence>
<protein>
    <recommendedName>
        <fullName evidence="4">RING-type E3 ubiquitin transferase</fullName>
        <ecNumber evidence="4">2.3.2.27</ecNumber>
    </recommendedName>
</protein>
<evidence type="ECO:0000256" key="14">
    <source>
        <dbReference type="SAM" id="Phobius"/>
    </source>
</evidence>
<evidence type="ECO:0000256" key="12">
    <source>
        <dbReference type="ARBA" id="ARBA00023136"/>
    </source>
</evidence>
<keyword evidence="11 14" id="KW-1133">Transmembrane helix</keyword>
<dbReference type="PANTHER" id="PTHR46053">
    <property type="entry name" value="E3 UBIQUITIN-PROTEIN LIGASE MARCH4-LIKE"/>
    <property type="match status" value="1"/>
</dbReference>
<evidence type="ECO:0000256" key="5">
    <source>
        <dbReference type="ARBA" id="ARBA00022679"/>
    </source>
</evidence>
<dbReference type="SUPFAM" id="SSF57850">
    <property type="entry name" value="RING/U-box"/>
    <property type="match status" value="1"/>
</dbReference>
<evidence type="ECO:0000256" key="9">
    <source>
        <dbReference type="ARBA" id="ARBA00022786"/>
    </source>
</evidence>
<keyword evidence="6 14" id="KW-0812">Transmembrane</keyword>
<dbReference type="Proteomes" id="UP000515135">
    <property type="component" value="Unplaced"/>
</dbReference>